<dbReference type="AlphaFoldDB" id="A0A3G8M558"/>
<evidence type="ECO:0000313" key="3">
    <source>
        <dbReference type="Proteomes" id="UP000273982"/>
    </source>
</evidence>
<feature type="compositionally biased region" description="Basic residues" evidence="1">
    <location>
        <begin position="50"/>
        <end position="66"/>
    </location>
</feature>
<feature type="region of interest" description="Disordered" evidence="1">
    <location>
        <begin position="227"/>
        <end position="247"/>
    </location>
</feature>
<dbReference type="EMBL" id="CP034086">
    <property type="protein sequence ID" value="AZG76505.1"/>
    <property type="molecule type" value="Genomic_DNA"/>
</dbReference>
<reference evidence="2 3" key="1">
    <citation type="submission" date="2018-11" db="EMBL/GenBank/DDBJ databases">
        <title>Genome squencing of methanotrophic bacteria isolated from alkaline groundwater in Korea.</title>
        <authorList>
            <person name="Nguyen L.N."/>
        </authorList>
    </citation>
    <scope>NUCLEOTIDE SEQUENCE [LARGE SCALE GENOMIC DNA]</scope>
    <source>
        <strain evidence="2 3">GW6</strain>
    </source>
</reference>
<dbReference type="Proteomes" id="UP000273982">
    <property type="component" value="Chromosome"/>
</dbReference>
<gene>
    <name evidence="2" type="ORF">EHO51_07025</name>
</gene>
<feature type="compositionally biased region" description="Polar residues" evidence="1">
    <location>
        <begin position="231"/>
        <end position="247"/>
    </location>
</feature>
<feature type="region of interest" description="Disordered" evidence="1">
    <location>
        <begin position="48"/>
        <end position="85"/>
    </location>
</feature>
<name>A0A3G8M558_9HYPH</name>
<dbReference type="Pfam" id="PF11064">
    <property type="entry name" value="DUF2865"/>
    <property type="match status" value="1"/>
</dbReference>
<protein>
    <submittedName>
        <fullName evidence="2">DUF2865 domain-containing protein</fullName>
    </submittedName>
</protein>
<accession>A0A3G8M558</accession>
<evidence type="ECO:0000256" key="1">
    <source>
        <dbReference type="SAM" id="MobiDB-lite"/>
    </source>
</evidence>
<sequence>MRLNRPGATGIAGALAFALAVISPLDVLAQGEFFDFLFGPDQPPAFSPHRSWRVMRARPRQPRRPPKTSVHYAKPEPANTAETDSMSGDGYCVRACDGYYFPLIKLSRISDQHSCELACPSAQVQLYEGATIEQAHNAKGQRYSALPAAFSFRDKLTAGCACNDPAASHDYYLGLSRRDPTLQTGDIVVGEKGAFIYSRSSLVSVSHASRQIRARLRGVLSRNVAPDEARASQNGSVALNKTQRPPK</sequence>
<evidence type="ECO:0000313" key="2">
    <source>
        <dbReference type="EMBL" id="AZG76505.1"/>
    </source>
</evidence>
<dbReference type="KEGG" id="mros:EHO51_07025"/>
<dbReference type="InterPro" id="IPR021293">
    <property type="entry name" value="DUF2865"/>
</dbReference>
<proteinExistence type="predicted"/>
<organism evidence="2 3">
    <name type="scientific">Methylocystis rosea</name>
    <dbReference type="NCBI Taxonomy" id="173366"/>
    <lineage>
        <taxon>Bacteria</taxon>
        <taxon>Pseudomonadati</taxon>
        <taxon>Pseudomonadota</taxon>
        <taxon>Alphaproteobacteria</taxon>
        <taxon>Hyphomicrobiales</taxon>
        <taxon>Methylocystaceae</taxon>
        <taxon>Methylocystis</taxon>
    </lineage>
</organism>